<feature type="compositionally biased region" description="Polar residues" evidence="1">
    <location>
        <begin position="210"/>
        <end position="224"/>
    </location>
</feature>
<accession>A0A1Y2B1Z0</accession>
<name>A0A1Y2B1Z0_9TREE</name>
<feature type="compositionally biased region" description="Polar residues" evidence="1">
    <location>
        <begin position="455"/>
        <end position="465"/>
    </location>
</feature>
<feature type="domain" description="Nitrogen regulatory protein areA GATA-like" evidence="2">
    <location>
        <begin position="48"/>
        <end position="75"/>
    </location>
</feature>
<evidence type="ECO:0000259" key="2">
    <source>
        <dbReference type="Pfam" id="PF08550"/>
    </source>
</evidence>
<dbReference type="GO" id="GO:0005773">
    <property type="term" value="C:vacuole"/>
    <property type="evidence" value="ECO:0007669"/>
    <property type="project" value="GOC"/>
</dbReference>
<feature type="compositionally biased region" description="Low complexity" evidence="1">
    <location>
        <begin position="263"/>
        <end position="288"/>
    </location>
</feature>
<feature type="region of interest" description="Disordered" evidence="1">
    <location>
        <begin position="741"/>
        <end position="763"/>
    </location>
</feature>
<protein>
    <recommendedName>
        <fullName evidence="2">Nitrogen regulatory protein areA GATA-like domain-containing protein</fullName>
    </recommendedName>
</protein>
<dbReference type="AlphaFoldDB" id="A0A1Y2B1Z0"/>
<feature type="compositionally biased region" description="Polar residues" evidence="1">
    <location>
        <begin position="325"/>
        <end position="334"/>
    </location>
</feature>
<keyword evidence="4" id="KW-1185">Reference proteome</keyword>
<dbReference type="GO" id="GO:0007039">
    <property type="term" value="P:protein catabolic process in the vacuole"/>
    <property type="evidence" value="ECO:0007669"/>
    <property type="project" value="TreeGrafter"/>
</dbReference>
<dbReference type="Pfam" id="PF08550">
    <property type="entry name" value="GATA_AreA"/>
    <property type="match status" value="1"/>
</dbReference>
<feature type="region of interest" description="Disordered" evidence="1">
    <location>
        <begin position="189"/>
        <end position="229"/>
    </location>
</feature>
<dbReference type="OrthoDB" id="5563539at2759"/>
<dbReference type="GO" id="GO:0042149">
    <property type="term" value="P:cellular response to glucose starvation"/>
    <property type="evidence" value="ECO:0007669"/>
    <property type="project" value="TreeGrafter"/>
</dbReference>
<reference evidence="3 4" key="1">
    <citation type="submission" date="2016-07" db="EMBL/GenBank/DDBJ databases">
        <title>Pervasive Adenine N6-methylation of Active Genes in Fungi.</title>
        <authorList>
            <consortium name="DOE Joint Genome Institute"/>
            <person name="Mondo S.J."/>
            <person name="Dannebaum R.O."/>
            <person name="Kuo R.C."/>
            <person name="Labutti K."/>
            <person name="Haridas S."/>
            <person name="Kuo A."/>
            <person name="Salamov A."/>
            <person name="Ahrendt S.R."/>
            <person name="Lipzen A."/>
            <person name="Sullivan W."/>
            <person name="Andreopoulos W.B."/>
            <person name="Clum A."/>
            <person name="Lindquist E."/>
            <person name="Daum C."/>
            <person name="Ramamoorthy G.K."/>
            <person name="Gryganskyi A."/>
            <person name="Culley D."/>
            <person name="Magnuson J.K."/>
            <person name="James T.Y."/>
            <person name="O'Malley M.A."/>
            <person name="Stajich J.E."/>
            <person name="Spatafora J.W."/>
            <person name="Visel A."/>
            <person name="Grigoriev I.V."/>
        </authorList>
    </citation>
    <scope>NUCLEOTIDE SEQUENCE [LARGE SCALE GENOMIC DNA]</scope>
    <source>
        <strain evidence="3 4">68-887.2</strain>
    </source>
</reference>
<feature type="compositionally biased region" description="Basic and acidic residues" evidence="1">
    <location>
        <begin position="492"/>
        <end position="504"/>
    </location>
</feature>
<gene>
    <name evidence="3" type="ORF">BCR39DRAFT_505766</name>
</gene>
<sequence length="763" mass="81098">MAQVIPSITSLPLDSHAAPSVEDIQVRRPSICVDYLSHNWEEEDVWASWRSMTRHKHEIANGVRLENASWRTWQKQRNKLKTISPETLNWLKDSDVTWLYGPLHTAQVEVVPPRKVATTVDRLGIDRPADSGMKPILKHRTLSEMLAIATPSSPILEAASLLGLDEDVDGHDDGDRPHLLQTKSDTNIVRRAGGMRKKSPTRQPIAHASSKGTLQDASGSQTPEAPSGKKHISFNTFVEQCMAIDDPTEIQSEDESDDEMLEMRSSSTSVSSRSSRPSISRNSSSNSSDHLTIAKIAPTMLKTPGGSYPSTAPQMIYQPPAEYLSPTQDQQPQVSPHLDFPSPQQTRSKWNGDDDDEYGSVGFDYFGGPDLGGEPRSPQAPAHVGQPYARPPTVAPAPPQPKWRQPASEPSSSGSSSPGLSGNPVVSPPQPARSILKVRPPGTTPPNAVEPSSPPNSYFNYNPSAATGIGGMRASGAYNYEAGSPLLSPATEETRGRSASRDRGSSIYDRSSSRGTSVSSQASISPGAQRSPVENGAKRAHLAAPQLDKVNEHVPWSKEQNGNQPMDIDEYVPERSTTPTPHSSPQITFRPLKDTSPASLPHHSTRNLSSSSLSSNSSGSRSQPPTPASDLPKADPPTTLPARNAPSNQPPIAQTRSSSGGHPTIAHVGTNAQPTISQPPAGADDSGALYFSGAGSAGGEAINDQGDGSSIMGRAANIANSARDLLGTLWYGGQAEQQGVRQVSGGGVAAGPSPSGHRRGQSS</sequence>
<evidence type="ECO:0000313" key="3">
    <source>
        <dbReference type="EMBL" id="ORY28823.1"/>
    </source>
</evidence>
<feature type="compositionally biased region" description="Low complexity" evidence="1">
    <location>
        <begin position="406"/>
        <end position="425"/>
    </location>
</feature>
<dbReference type="InterPro" id="IPR052292">
    <property type="entry name" value="Glucose_repression_reg"/>
</dbReference>
<proteinExistence type="predicted"/>
<comment type="caution">
    <text evidence="3">The sequence shown here is derived from an EMBL/GenBank/DDBJ whole genome shotgun (WGS) entry which is preliminary data.</text>
</comment>
<dbReference type="Proteomes" id="UP000193986">
    <property type="component" value="Unassembled WGS sequence"/>
</dbReference>
<organism evidence="3 4">
    <name type="scientific">Naematelia encephala</name>
    <dbReference type="NCBI Taxonomy" id="71784"/>
    <lineage>
        <taxon>Eukaryota</taxon>
        <taxon>Fungi</taxon>
        <taxon>Dikarya</taxon>
        <taxon>Basidiomycota</taxon>
        <taxon>Agaricomycotina</taxon>
        <taxon>Tremellomycetes</taxon>
        <taxon>Tremellales</taxon>
        <taxon>Naemateliaceae</taxon>
        <taxon>Naematelia</taxon>
    </lineage>
</organism>
<feature type="compositionally biased region" description="Polar residues" evidence="1">
    <location>
        <begin position="645"/>
        <end position="661"/>
    </location>
</feature>
<evidence type="ECO:0000256" key="1">
    <source>
        <dbReference type="SAM" id="MobiDB-lite"/>
    </source>
</evidence>
<dbReference type="STRING" id="71784.A0A1Y2B1Z0"/>
<feature type="compositionally biased region" description="Pro residues" evidence="1">
    <location>
        <begin position="389"/>
        <end position="401"/>
    </location>
</feature>
<dbReference type="InParanoid" id="A0A1Y2B1Z0"/>
<dbReference type="PANTHER" id="PTHR28051:SF1">
    <property type="entry name" value="PROTEIN MTL1-RELATED"/>
    <property type="match status" value="1"/>
</dbReference>
<dbReference type="EMBL" id="MCFC01000029">
    <property type="protein sequence ID" value="ORY28823.1"/>
    <property type="molecule type" value="Genomic_DNA"/>
</dbReference>
<evidence type="ECO:0000313" key="4">
    <source>
        <dbReference type="Proteomes" id="UP000193986"/>
    </source>
</evidence>
<feature type="compositionally biased region" description="Low complexity" evidence="1">
    <location>
        <begin position="513"/>
        <end position="523"/>
    </location>
</feature>
<dbReference type="PANTHER" id="PTHR28051">
    <property type="entry name" value="PROTEIN MTL1-RELATED"/>
    <property type="match status" value="1"/>
</dbReference>
<feature type="region of interest" description="Disordered" evidence="1">
    <location>
        <begin position="324"/>
        <end position="709"/>
    </location>
</feature>
<dbReference type="InterPro" id="IPR013860">
    <property type="entry name" value="AreA_GATA"/>
</dbReference>
<feature type="compositionally biased region" description="Polar residues" evidence="1">
    <location>
        <begin position="575"/>
        <end position="587"/>
    </location>
</feature>
<feature type="compositionally biased region" description="Low complexity" evidence="1">
    <location>
        <begin position="606"/>
        <end position="622"/>
    </location>
</feature>
<feature type="region of interest" description="Disordered" evidence="1">
    <location>
        <begin position="250"/>
        <end position="291"/>
    </location>
</feature>
<feature type="compositionally biased region" description="Acidic residues" evidence="1">
    <location>
        <begin position="250"/>
        <end position="260"/>
    </location>
</feature>